<comment type="caution">
    <text evidence="1">The sequence shown here is derived from an EMBL/GenBank/DDBJ whole genome shotgun (WGS) entry which is preliminary data.</text>
</comment>
<dbReference type="EMBL" id="QJRX01000012">
    <property type="protein sequence ID" value="PYC19982.1"/>
    <property type="molecule type" value="Genomic_DNA"/>
</dbReference>
<dbReference type="OrthoDB" id="6774771at2"/>
<dbReference type="AlphaFoldDB" id="A0A2V4KSB6"/>
<evidence type="ECO:0000313" key="2">
    <source>
        <dbReference type="Proteomes" id="UP000248146"/>
    </source>
</evidence>
<gene>
    <name evidence="1" type="ORF">DMO17_18920</name>
</gene>
<dbReference type="Proteomes" id="UP000248146">
    <property type="component" value="Unassembled WGS sequence"/>
</dbReference>
<protein>
    <submittedName>
        <fullName evidence="1">Uncharacterized protein</fullName>
    </submittedName>
</protein>
<name>A0A2V4KSB6_AQUAC</name>
<organism evidence="1 2">
    <name type="scientific">Aquipseudomonas alcaligenes</name>
    <name type="common">Pseudomonas alcaligenes</name>
    <dbReference type="NCBI Taxonomy" id="43263"/>
    <lineage>
        <taxon>Bacteria</taxon>
        <taxon>Pseudomonadati</taxon>
        <taxon>Pseudomonadota</taxon>
        <taxon>Gammaproteobacteria</taxon>
        <taxon>Pseudomonadales</taxon>
        <taxon>Pseudomonadaceae</taxon>
        <taxon>Aquipseudomonas</taxon>
    </lineage>
</organism>
<sequence length="414" mass="45682">MKAEDWVRLGEHLKANADLLEAMALADETGITPPERMTKGLSWLMSKGLVEEDSDLLHLSGLLLDVGAQISIQGFDRVAPDLKEILISIEEGCEAYHGAKAAGDPAETERHLRRVTNTTRQVVQHLRNEQNVTRAFIEGGYGFSVRLTDRIRDIKNAIDRLKRLHEKLGLFTHTGLLQLTRSDRALRGKLIDGLLGAVSRNRFALDEMIGRLDRLSLTVRKRNKMRQVAQAVDAHLQGGGVIDLEPLLERLDAAVWAGAAPLSLGGNAFCDVHAGENLEQLELLIASLPAPKVKAASAAAAQERESKIVPSGANQEKELEKPFVRAHLEAMLRELIATGKPQSATAYWQDCGDPDIPDGIWLYALDGYAQLQAAFAKAKGKKLNYRLVPTMAPHSRFSANRRVLELTLDRVSRR</sequence>
<accession>A0A2V4KSB6</accession>
<dbReference type="RefSeq" id="WP_110684033.1">
    <property type="nucleotide sequence ID" value="NZ_QJRX01000012.1"/>
</dbReference>
<proteinExistence type="predicted"/>
<evidence type="ECO:0000313" key="1">
    <source>
        <dbReference type="EMBL" id="PYC19982.1"/>
    </source>
</evidence>
<reference evidence="1 2" key="1">
    <citation type="submission" date="2018-06" db="EMBL/GenBank/DDBJ databases">
        <title>Pseudomonas diversity within urban Lake Michigan freshwaters.</title>
        <authorList>
            <person name="Batrich M."/>
            <person name="Hatzopoulos T."/>
            <person name="Putonti C."/>
        </authorList>
    </citation>
    <scope>NUCLEOTIDE SEQUENCE [LARGE SCALE GENOMIC DNA]</scope>
    <source>
        <strain evidence="1 2">MB-090714</strain>
    </source>
</reference>